<accession>A0A8J8NEY2</accession>
<reference evidence="1" key="1">
    <citation type="submission" date="2019-06" db="EMBL/GenBank/DDBJ databases">
        <authorList>
            <person name="Zheng W."/>
        </authorList>
    </citation>
    <scope>NUCLEOTIDE SEQUENCE</scope>
    <source>
        <strain evidence="1">QDHG01</strain>
    </source>
</reference>
<dbReference type="Proteomes" id="UP000785679">
    <property type="component" value="Unassembled WGS sequence"/>
</dbReference>
<name>A0A8J8NEY2_HALGN</name>
<gene>
    <name evidence="1" type="ORF">FGO68_gene6979</name>
</gene>
<dbReference type="AlphaFoldDB" id="A0A8J8NEY2"/>
<evidence type="ECO:0000313" key="2">
    <source>
        <dbReference type="Proteomes" id="UP000785679"/>
    </source>
</evidence>
<comment type="caution">
    <text evidence="1">The sequence shown here is derived from an EMBL/GenBank/DDBJ whole genome shotgun (WGS) entry which is preliminary data.</text>
</comment>
<keyword evidence="2" id="KW-1185">Reference proteome</keyword>
<protein>
    <submittedName>
        <fullName evidence="1">Uncharacterized protein</fullName>
    </submittedName>
</protein>
<dbReference type="EMBL" id="RRYP01018939">
    <property type="protein sequence ID" value="TNV73409.1"/>
    <property type="molecule type" value="Genomic_DNA"/>
</dbReference>
<organism evidence="1 2">
    <name type="scientific">Halteria grandinella</name>
    <dbReference type="NCBI Taxonomy" id="5974"/>
    <lineage>
        <taxon>Eukaryota</taxon>
        <taxon>Sar</taxon>
        <taxon>Alveolata</taxon>
        <taxon>Ciliophora</taxon>
        <taxon>Intramacronucleata</taxon>
        <taxon>Spirotrichea</taxon>
        <taxon>Stichotrichia</taxon>
        <taxon>Sporadotrichida</taxon>
        <taxon>Halteriidae</taxon>
        <taxon>Halteria</taxon>
    </lineage>
</organism>
<proteinExistence type="predicted"/>
<evidence type="ECO:0000313" key="1">
    <source>
        <dbReference type="EMBL" id="TNV73409.1"/>
    </source>
</evidence>
<sequence>MDKWEIYIHKMSFYTHGLVIKITEQQFYNAVYLINNTAYYNNSTFTNNNYITMYKPNIDINEQSINLYPPSAYARQRIAVIIPSISKFLNYRDYSSDSEEVQEDVAVGINAYQKRSKVAFEVSSERKLTTQSEELLVSDDVLEYLECQMESGVKAEEKRKSIYLESIEICVEQSQEHNCMVIAPNLEKYRRNEPSEFEQFSQKQLSKMVASSNKLDESSCDLVENDQLSEKLQTIIGPEKSNNSLTNHNCAHVQEEAIHCDYRIWQRKVSIQDLSEFTTVNANINLNYLGSSAFNDLQLTNRVPFQPCHGAPRCKLQRIQCIDIQKQNRQDQSINGNKQGNQKCKEMKALHRIHQIINSIRVRKNKQTTLLIAQN</sequence>